<keyword evidence="7" id="KW-1185">Reference proteome</keyword>
<accession>B1ZP36</accession>
<evidence type="ECO:0000259" key="5">
    <source>
        <dbReference type="PROSITE" id="PS50113"/>
    </source>
</evidence>
<keyword evidence="3" id="KW-0902">Two-component regulatory system</keyword>
<dbReference type="EMBL" id="CP001032">
    <property type="protein sequence ID" value="ACB77522.1"/>
    <property type="molecule type" value="Genomic_DNA"/>
</dbReference>
<organism evidence="6 7">
    <name type="scientific">Opitutus terrae (strain DSM 11246 / JCM 15787 / PB90-1)</name>
    <dbReference type="NCBI Taxonomy" id="452637"/>
    <lineage>
        <taxon>Bacteria</taxon>
        <taxon>Pseudomonadati</taxon>
        <taxon>Verrucomicrobiota</taxon>
        <taxon>Opitutia</taxon>
        <taxon>Opitutales</taxon>
        <taxon>Opitutaceae</taxon>
        <taxon>Opitutus</taxon>
    </lineage>
</organism>
<dbReference type="AlphaFoldDB" id="B1ZP36"/>
<name>B1ZP36_OPITP</name>
<feature type="transmembrane region" description="Helical" evidence="4">
    <location>
        <begin position="62"/>
        <end position="86"/>
    </location>
</feature>
<dbReference type="CDD" id="cd16917">
    <property type="entry name" value="HATPase_UhpB-NarQ-NarX-like"/>
    <property type="match status" value="1"/>
</dbReference>
<keyword evidence="4" id="KW-1133">Transmembrane helix</keyword>
<dbReference type="InterPro" id="IPR031621">
    <property type="entry name" value="HisKA_7TM"/>
</dbReference>
<dbReference type="InterPro" id="IPR035965">
    <property type="entry name" value="PAS-like_dom_sf"/>
</dbReference>
<feature type="transmembrane region" description="Helical" evidence="4">
    <location>
        <begin position="145"/>
        <end position="167"/>
    </location>
</feature>
<dbReference type="InterPro" id="IPR003594">
    <property type="entry name" value="HATPase_dom"/>
</dbReference>
<evidence type="ECO:0000256" key="4">
    <source>
        <dbReference type="SAM" id="Phobius"/>
    </source>
</evidence>
<dbReference type="Pfam" id="PF07730">
    <property type="entry name" value="HisKA_3"/>
    <property type="match status" value="1"/>
</dbReference>
<protein>
    <submittedName>
        <fullName evidence="6">Putative PAS/PAC sensor protein</fullName>
    </submittedName>
</protein>
<evidence type="ECO:0000313" key="7">
    <source>
        <dbReference type="Proteomes" id="UP000007013"/>
    </source>
</evidence>
<proteinExistence type="predicted"/>
<feature type="transmembrane region" description="Helical" evidence="4">
    <location>
        <begin position="33"/>
        <end position="50"/>
    </location>
</feature>
<dbReference type="InterPro" id="IPR000700">
    <property type="entry name" value="PAS-assoc_C"/>
</dbReference>
<dbReference type="PROSITE" id="PS50113">
    <property type="entry name" value="PAC"/>
    <property type="match status" value="1"/>
</dbReference>
<evidence type="ECO:0000313" key="6">
    <source>
        <dbReference type="EMBL" id="ACB77522.1"/>
    </source>
</evidence>
<dbReference type="Gene3D" id="3.30.565.10">
    <property type="entry name" value="Histidine kinase-like ATPase, C-terminal domain"/>
    <property type="match status" value="1"/>
</dbReference>
<dbReference type="Gene3D" id="1.20.5.1930">
    <property type="match status" value="1"/>
</dbReference>
<evidence type="ECO:0000256" key="1">
    <source>
        <dbReference type="ARBA" id="ARBA00022679"/>
    </source>
</evidence>
<feature type="transmembrane region" description="Helical" evidence="4">
    <location>
        <begin position="6"/>
        <end position="26"/>
    </location>
</feature>
<dbReference type="CDD" id="cd00130">
    <property type="entry name" value="PAS"/>
    <property type="match status" value="1"/>
</dbReference>
<dbReference type="STRING" id="452637.Oter_4249"/>
<reference evidence="6 7" key="1">
    <citation type="journal article" date="2011" name="J. Bacteriol.">
        <title>Genome sequence of the verrucomicrobium Opitutus terrae PB90-1, an abundant inhabitant of rice paddy soil ecosystems.</title>
        <authorList>
            <person name="van Passel M.W."/>
            <person name="Kant R."/>
            <person name="Palva A."/>
            <person name="Copeland A."/>
            <person name="Lucas S."/>
            <person name="Lapidus A."/>
            <person name="Glavina del Rio T."/>
            <person name="Pitluck S."/>
            <person name="Goltsman E."/>
            <person name="Clum A."/>
            <person name="Sun H."/>
            <person name="Schmutz J."/>
            <person name="Larimer F.W."/>
            <person name="Land M.L."/>
            <person name="Hauser L."/>
            <person name="Kyrpides N."/>
            <person name="Mikhailova N."/>
            <person name="Richardson P.P."/>
            <person name="Janssen P.H."/>
            <person name="de Vos W.M."/>
            <person name="Smidt H."/>
        </authorList>
    </citation>
    <scope>NUCLEOTIDE SEQUENCE [LARGE SCALE GENOMIC DNA]</scope>
    <source>
        <strain evidence="7">DSM 11246 / JCM 15787 / PB90-1</strain>
    </source>
</reference>
<dbReference type="InterPro" id="IPR011712">
    <property type="entry name" value="Sig_transdc_His_kin_sub3_dim/P"/>
</dbReference>
<dbReference type="HOGENOM" id="CLU_470770_0_0_0"/>
<dbReference type="RefSeq" id="WP_012377050.1">
    <property type="nucleotide sequence ID" value="NC_010571.1"/>
</dbReference>
<dbReference type="GO" id="GO:0046983">
    <property type="term" value="F:protein dimerization activity"/>
    <property type="evidence" value="ECO:0007669"/>
    <property type="project" value="InterPro"/>
</dbReference>
<keyword evidence="2" id="KW-0418">Kinase</keyword>
<dbReference type="GO" id="GO:0016020">
    <property type="term" value="C:membrane"/>
    <property type="evidence" value="ECO:0007669"/>
    <property type="project" value="InterPro"/>
</dbReference>
<dbReference type="KEGG" id="ote:Oter_4249"/>
<dbReference type="SUPFAM" id="SSF55785">
    <property type="entry name" value="PYP-like sensor domain (PAS domain)"/>
    <property type="match status" value="1"/>
</dbReference>
<keyword evidence="4" id="KW-0812">Transmembrane</keyword>
<dbReference type="eggNOG" id="COG4585">
    <property type="taxonomic scope" value="Bacteria"/>
</dbReference>
<evidence type="ECO:0000256" key="2">
    <source>
        <dbReference type="ARBA" id="ARBA00022777"/>
    </source>
</evidence>
<dbReference type="SUPFAM" id="SSF55874">
    <property type="entry name" value="ATPase domain of HSP90 chaperone/DNA topoisomerase II/histidine kinase"/>
    <property type="match status" value="1"/>
</dbReference>
<dbReference type="GO" id="GO:0000155">
    <property type="term" value="F:phosphorelay sensor kinase activity"/>
    <property type="evidence" value="ECO:0007669"/>
    <property type="project" value="InterPro"/>
</dbReference>
<evidence type="ECO:0000256" key="3">
    <source>
        <dbReference type="ARBA" id="ARBA00023012"/>
    </source>
</evidence>
<gene>
    <name evidence="6" type="ordered locus">Oter_4249</name>
</gene>
<dbReference type="Proteomes" id="UP000007013">
    <property type="component" value="Chromosome"/>
</dbReference>
<dbReference type="PANTHER" id="PTHR24421">
    <property type="entry name" value="NITRATE/NITRITE SENSOR PROTEIN NARX-RELATED"/>
    <property type="match status" value="1"/>
</dbReference>
<dbReference type="Gene3D" id="3.30.450.20">
    <property type="entry name" value="PAS domain"/>
    <property type="match status" value="1"/>
</dbReference>
<dbReference type="Pfam" id="PF16927">
    <property type="entry name" value="HisKA_7TM"/>
    <property type="match status" value="1"/>
</dbReference>
<dbReference type="SMART" id="SM00387">
    <property type="entry name" value="HATPase_c"/>
    <property type="match status" value="1"/>
</dbReference>
<sequence>MSGWPVISVVLLGIACVYVVVACYTWRRRSVPGLAAYTGIIAAGSLYLGGYACELAPACAAYVAWCENVTFLGALLFPPLIMCVFADFTGHERWLPRWLRFALFGFAALDIMSKLTDHWHGLTHRTITLEPRGSWNSFSITPGPLYWVTNGYVLTAMVFALFAVAHTWPHANRIFRRQLAAVTVSIMIPASAHLWRLSGYSPWGSLDLVPFAIPPGMLILAWTVWHDRFAGHTPIARNRVLAMMRDAIVVADPAHRVADLNPAAAQLLRVYELDAVGQPLAQVLARWPDLLELTRLDENRRLEIAAPPPAETVWDADWRRLTEDGRHRGFLLNLRDVTERRRAEQQLHQLLTSRTRELREATARALSAGAEEQDRIGQELHDTVCPELIGIVRQAELLALQGTTDEAVNQRLRDLAALAGNASRRVRDLSHLLARPDVAHTQFEDLLYAQLHQLEQTLGLTCELAIDHEFPAPTPEASGHLLRIIREAVVNAARHAGARRVWVDCVQQGGCVTISVSNDGRPLSDGVVSSDGLGFRQMRMRAELLDATLVLRATATGAVMELSFAAVPAASSTATPVAT</sequence>
<feature type="domain" description="PAC" evidence="5">
    <location>
        <begin position="298"/>
        <end position="349"/>
    </location>
</feature>
<dbReference type="InterPro" id="IPR050482">
    <property type="entry name" value="Sensor_HK_TwoCompSys"/>
</dbReference>
<keyword evidence="4" id="KW-0472">Membrane</keyword>
<keyword evidence="1" id="KW-0808">Transferase</keyword>
<dbReference type="InterPro" id="IPR000014">
    <property type="entry name" value="PAS"/>
</dbReference>
<dbReference type="InterPro" id="IPR036890">
    <property type="entry name" value="HATPase_C_sf"/>
</dbReference>
<dbReference type="OrthoDB" id="5421862at2"/>